<evidence type="ECO:0000313" key="2">
    <source>
        <dbReference type="Proteomes" id="UP000234881"/>
    </source>
</evidence>
<organism evidence="1 2">
    <name type="scientific">Cohaesibacter celericrescens</name>
    <dbReference type="NCBI Taxonomy" id="2067669"/>
    <lineage>
        <taxon>Bacteria</taxon>
        <taxon>Pseudomonadati</taxon>
        <taxon>Pseudomonadota</taxon>
        <taxon>Alphaproteobacteria</taxon>
        <taxon>Hyphomicrobiales</taxon>
        <taxon>Cohaesibacteraceae</taxon>
    </lineage>
</organism>
<dbReference type="Proteomes" id="UP000234881">
    <property type="component" value="Unassembled WGS sequence"/>
</dbReference>
<proteinExistence type="predicted"/>
<evidence type="ECO:0000313" key="1">
    <source>
        <dbReference type="EMBL" id="PLW77029.1"/>
    </source>
</evidence>
<protein>
    <submittedName>
        <fullName evidence="1">Uncharacterized protein</fullName>
    </submittedName>
</protein>
<name>A0A2N5XRA1_9HYPH</name>
<dbReference type="AlphaFoldDB" id="A0A2N5XRA1"/>
<dbReference type="EMBL" id="PKUQ01000022">
    <property type="protein sequence ID" value="PLW77029.1"/>
    <property type="molecule type" value="Genomic_DNA"/>
</dbReference>
<comment type="caution">
    <text evidence="1">The sequence shown here is derived from an EMBL/GenBank/DDBJ whole genome shotgun (WGS) entry which is preliminary data.</text>
</comment>
<gene>
    <name evidence="1" type="ORF">C0081_13380</name>
</gene>
<keyword evidence="2" id="KW-1185">Reference proteome</keyword>
<sequence length="69" mass="7993">MTNQLLNARVMPLPQLKRMNRKPADLENRFISMQHNFQPSINQILARCRLPHKGLPNTINFLIGENKNG</sequence>
<accession>A0A2N5XRA1</accession>
<reference evidence="1 2" key="1">
    <citation type="submission" date="2018-01" db="EMBL/GenBank/DDBJ databases">
        <title>The draft genome sequence of Cohaesibacter sp. H1304.</title>
        <authorList>
            <person name="Wang N.-N."/>
            <person name="Du Z.-J."/>
        </authorList>
    </citation>
    <scope>NUCLEOTIDE SEQUENCE [LARGE SCALE GENOMIC DNA]</scope>
    <source>
        <strain evidence="1 2">H1304</strain>
    </source>
</reference>